<comment type="caution">
    <text evidence="10">The sequence shown here is derived from an EMBL/GenBank/DDBJ whole genome shotgun (WGS) entry which is preliminary data.</text>
</comment>
<evidence type="ECO:0000256" key="8">
    <source>
        <dbReference type="SAM" id="Phobius"/>
    </source>
</evidence>
<dbReference type="AlphaFoldDB" id="A0A6B3NXG4"/>
<dbReference type="PANTHER" id="PTHR36838">
    <property type="entry name" value="AUXIN EFFLUX CARRIER FAMILY PROTEIN"/>
    <property type="match status" value="1"/>
</dbReference>
<dbReference type="InterPro" id="IPR004776">
    <property type="entry name" value="Mem_transp_PIN-like"/>
</dbReference>
<organism evidence="10 12">
    <name type="scientific">Pseudomonas brassicae</name>
    <dbReference type="NCBI Taxonomy" id="2708063"/>
    <lineage>
        <taxon>Bacteria</taxon>
        <taxon>Pseudomonadati</taxon>
        <taxon>Pseudomonadota</taxon>
        <taxon>Gammaproteobacteria</taxon>
        <taxon>Pseudomonadales</taxon>
        <taxon>Pseudomonadaceae</taxon>
        <taxon>Pseudomonas</taxon>
    </lineage>
</organism>
<evidence type="ECO:0000256" key="3">
    <source>
        <dbReference type="ARBA" id="ARBA00022448"/>
    </source>
</evidence>
<reference evidence="11 12" key="1">
    <citation type="submission" date="2020-02" db="EMBL/GenBank/DDBJ databases">
        <title>Broccoli isolated Pseudomonas sp.</title>
        <authorList>
            <person name="Fujikawa T."/>
            <person name="Sawada H."/>
        </authorList>
    </citation>
    <scope>NUCLEOTIDE SEQUENCE [LARGE SCALE GENOMIC DNA]</scope>
    <source>
        <strain evidence="10 12">MAFF212427</strain>
        <strain evidence="9 11">MAFF212428</strain>
    </source>
</reference>
<dbReference type="Proteomes" id="UP000482634">
    <property type="component" value="Unassembled WGS sequence"/>
</dbReference>
<dbReference type="PANTHER" id="PTHR36838:SF4">
    <property type="entry name" value="AUXIN EFFLUX CARRIER FAMILY PROTEIN"/>
    <property type="match status" value="1"/>
</dbReference>
<evidence type="ECO:0000256" key="4">
    <source>
        <dbReference type="ARBA" id="ARBA00022475"/>
    </source>
</evidence>
<evidence type="ECO:0000313" key="9">
    <source>
        <dbReference type="EMBL" id="NER62232.1"/>
    </source>
</evidence>
<keyword evidence="5 8" id="KW-0812">Transmembrane</keyword>
<feature type="transmembrane region" description="Helical" evidence="8">
    <location>
        <begin position="191"/>
        <end position="213"/>
    </location>
</feature>
<feature type="transmembrane region" description="Helical" evidence="8">
    <location>
        <begin position="282"/>
        <end position="303"/>
    </location>
</feature>
<dbReference type="GO" id="GO:0005886">
    <property type="term" value="C:plasma membrane"/>
    <property type="evidence" value="ECO:0007669"/>
    <property type="project" value="UniProtKB-SubCell"/>
</dbReference>
<accession>A0A6B3NXG4</accession>
<dbReference type="EMBL" id="JAAHBU010000133">
    <property type="protein sequence ID" value="NER64317.1"/>
    <property type="molecule type" value="Genomic_DNA"/>
</dbReference>
<comment type="subcellular location">
    <subcellularLocation>
        <location evidence="1">Cell membrane</location>
        <topology evidence="1">Multi-pass membrane protein</topology>
    </subcellularLocation>
</comment>
<feature type="transmembrane region" description="Helical" evidence="8">
    <location>
        <begin position="220"/>
        <end position="244"/>
    </location>
</feature>
<dbReference type="InterPro" id="IPR038770">
    <property type="entry name" value="Na+/solute_symporter_sf"/>
</dbReference>
<evidence type="ECO:0000256" key="6">
    <source>
        <dbReference type="ARBA" id="ARBA00022989"/>
    </source>
</evidence>
<dbReference type="RefSeq" id="WP_163944676.1">
    <property type="nucleotide sequence ID" value="NZ_JAAHBU010000133.1"/>
</dbReference>
<dbReference type="Pfam" id="PF03547">
    <property type="entry name" value="Mem_trans"/>
    <property type="match status" value="1"/>
</dbReference>
<dbReference type="GO" id="GO:0055085">
    <property type="term" value="P:transmembrane transport"/>
    <property type="evidence" value="ECO:0007669"/>
    <property type="project" value="InterPro"/>
</dbReference>
<feature type="transmembrane region" description="Helical" evidence="8">
    <location>
        <begin position="63"/>
        <end position="83"/>
    </location>
</feature>
<evidence type="ECO:0000313" key="10">
    <source>
        <dbReference type="EMBL" id="NER64317.1"/>
    </source>
</evidence>
<dbReference type="Gene3D" id="1.20.1530.20">
    <property type="match status" value="1"/>
</dbReference>
<keyword evidence="3" id="KW-0813">Transport</keyword>
<accession>A0A6M0CXN4</accession>
<evidence type="ECO:0000256" key="2">
    <source>
        <dbReference type="ARBA" id="ARBA00010145"/>
    </source>
</evidence>
<feature type="transmembrane region" description="Helical" evidence="8">
    <location>
        <begin position="104"/>
        <end position="122"/>
    </location>
</feature>
<keyword evidence="7 8" id="KW-0472">Membrane</keyword>
<gene>
    <name evidence="9" type="ORF">G3435_24260</name>
    <name evidence="10" type="ORF">G3436_10960</name>
</gene>
<proteinExistence type="inferred from homology"/>
<feature type="transmembrane region" description="Helical" evidence="8">
    <location>
        <begin position="38"/>
        <end position="57"/>
    </location>
</feature>
<feature type="transmembrane region" description="Helical" evidence="8">
    <location>
        <begin position="6"/>
        <end position="26"/>
    </location>
</feature>
<feature type="transmembrane region" description="Helical" evidence="8">
    <location>
        <begin position="128"/>
        <end position="147"/>
    </location>
</feature>
<evidence type="ECO:0000256" key="7">
    <source>
        <dbReference type="ARBA" id="ARBA00023136"/>
    </source>
</evidence>
<evidence type="ECO:0000313" key="12">
    <source>
        <dbReference type="Proteomes" id="UP000482634"/>
    </source>
</evidence>
<feature type="transmembrane region" description="Helical" evidence="8">
    <location>
        <begin position="159"/>
        <end position="179"/>
    </location>
</feature>
<sequence length="305" mass="32208">MLNTFLSVLPIFCLIVAGYVAKRRFLREDGFWKHVDKLVYYLFFPALLVLDISKANFTSADTSSAIAATLGATLIVAGVIFIGQGVFRVKADLFTSIFQGGVRYNSYVFIALAHSLYGAEGVAVSGVFIAYMIVMTNVMSVLVMNHYGTAGKKSLRGMLVALLQNPLIIGALIGLLLNMGELKIAGAVEQFMSYLGNAATPLSLMSVGAGLMLNLQGSRALATLYVVGLKLLVLPMVTLALLFSLGASGVPANVALLYACVPCAGNAYILARQMGGDAPAMASMITWTTLASTLTITLILGAVTL</sequence>
<evidence type="ECO:0000256" key="1">
    <source>
        <dbReference type="ARBA" id="ARBA00004651"/>
    </source>
</evidence>
<keyword evidence="6 8" id="KW-1133">Transmembrane helix</keyword>
<dbReference type="Proteomes" id="UP000480410">
    <property type="component" value="Unassembled WGS sequence"/>
</dbReference>
<keyword evidence="4" id="KW-1003">Cell membrane</keyword>
<evidence type="ECO:0000313" key="11">
    <source>
        <dbReference type="Proteomes" id="UP000480410"/>
    </source>
</evidence>
<comment type="similarity">
    <text evidence="2">Belongs to the auxin efflux carrier (TC 2.A.69) family.</text>
</comment>
<protein>
    <submittedName>
        <fullName evidence="10">AEC family transporter</fullName>
    </submittedName>
</protein>
<name>A0A6B3NXG4_9PSED</name>
<evidence type="ECO:0000256" key="5">
    <source>
        <dbReference type="ARBA" id="ARBA00022692"/>
    </source>
</evidence>
<dbReference type="EMBL" id="JAAHBV010000699">
    <property type="protein sequence ID" value="NER62232.1"/>
    <property type="molecule type" value="Genomic_DNA"/>
</dbReference>
<feature type="transmembrane region" description="Helical" evidence="8">
    <location>
        <begin position="250"/>
        <end position="270"/>
    </location>
</feature>
<keyword evidence="12" id="KW-1185">Reference proteome</keyword>